<evidence type="ECO:0000256" key="1">
    <source>
        <dbReference type="ARBA" id="ARBA00010797"/>
    </source>
</evidence>
<evidence type="ECO:0000313" key="9">
    <source>
        <dbReference type="EMBL" id="CAL4807688.1"/>
    </source>
</evidence>
<feature type="region of interest" description="Disordered" evidence="4">
    <location>
        <begin position="407"/>
        <end position="431"/>
    </location>
</feature>
<dbReference type="PRINTS" id="PR00063">
    <property type="entry name" value="RIBOSOMALL27"/>
</dbReference>
<evidence type="ECO:0000256" key="6">
    <source>
        <dbReference type="SAM" id="SignalP"/>
    </source>
</evidence>
<sequence length="755" mass="84809">MWPVLIVLELVSIVAANDFAFVAPSWQNLELSAGQTRITPVVPEVNNGFPKQAKSGTASSAAFLLGASALLIALNRRQTRNVSRNVWNFFPMNKEKQWPGLGEDATGSSWRSHMNLRRHAKLMMGRKIRYMKQQKVLRDHDVWWATYDKFKVWNPNPKARQMYMGPESHPDNPDFPRPNSGLPALGGWSPAPMAASTGRLGGSRLAGAFSSAKRAVFSSPRVRSALVRHAHKKAAASTKNQGYSSRPKWWGVKALNGKAVKTRQLLVKQKGMNWYPGNNVTVTKSGALMSLKDGIVQWRGTYRHKEVSVVPWEYVRAKCRWHNDGNLAPQEYLPWMGRRNEVLSGMYDEWAETTEGKAWLEKKAEKKAKQKEIQAKIRLTLNRESFVSAFDLGFFEDLAKKQWRFKEQKTKDKEVSPERLSSHPLKKGNPRDHWRLEHVEQKVLESGLVALQSQLTASPSKSPAARQGSAVLRASFFERLLEGHVELKACPANDVAAAQGDLKKLNLSQLLALRILTKDFPTTSVGSLKVHGHFLAALSSELFQKVGARALGEEIATRKRLEQIGARLVLCLGAAELLAGANPAPPCRWLTALEEEDSSSSFVLVDVCAHSAQIMEGVSGDFDQYRGINIALVIDLGSSSSLNWEVITMDAAKDDIPAAMTVLRRRRKGTRRTTVEETPEDSARHFPSLAFATEELVPKSKREDRDAEASSTKGMEWPATSPPRTDGVGVVVVVVAVSLWWFWWLWLWLWWWWWW</sequence>
<dbReference type="GO" id="GO:0003735">
    <property type="term" value="F:structural constituent of ribosome"/>
    <property type="evidence" value="ECO:0007669"/>
    <property type="project" value="InterPro"/>
</dbReference>
<dbReference type="OrthoDB" id="1867012at2759"/>
<dbReference type="Pfam" id="PF01016">
    <property type="entry name" value="Ribosomal_L27"/>
    <property type="match status" value="1"/>
</dbReference>
<dbReference type="EMBL" id="CAMXCT010006806">
    <property type="protein sequence ID" value="CAI4020376.1"/>
    <property type="molecule type" value="Genomic_DNA"/>
</dbReference>
<dbReference type="GO" id="GO:0006412">
    <property type="term" value="P:translation"/>
    <property type="evidence" value="ECO:0007669"/>
    <property type="project" value="InterPro"/>
</dbReference>
<evidence type="ECO:0000313" key="8">
    <source>
        <dbReference type="EMBL" id="CAL1173751.1"/>
    </source>
</evidence>
<dbReference type="Gene3D" id="2.40.50.100">
    <property type="match status" value="1"/>
</dbReference>
<keyword evidence="6" id="KW-0732">Signal</keyword>
<dbReference type="EMBL" id="CAMXCT030006806">
    <property type="protein sequence ID" value="CAL4807688.1"/>
    <property type="molecule type" value="Genomic_DNA"/>
</dbReference>
<reference evidence="8" key="2">
    <citation type="submission" date="2024-04" db="EMBL/GenBank/DDBJ databases">
        <authorList>
            <person name="Chen Y."/>
            <person name="Shah S."/>
            <person name="Dougan E. K."/>
            <person name="Thang M."/>
            <person name="Chan C."/>
        </authorList>
    </citation>
    <scope>NUCLEOTIDE SEQUENCE [LARGE SCALE GENOMIC DNA]</scope>
</reference>
<gene>
    <name evidence="7" type="ORF">C1SCF055_LOCUS44795</name>
</gene>
<comment type="caution">
    <text evidence="7">The sequence shown here is derived from an EMBL/GenBank/DDBJ whole genome shotgun (WGS) entry which is preliminary data.</text>
</comment>
<feature type="compositionally biased region" description="Basic and acidic residues" evidence="4">
    <location>
        <begin position="697"/>
        <end position="708"/>
    </location>
</feature>
<keyword evidence="2 9" id="KW-0689">Ribosomal protein</keyword>
<comment type="similarity">
    <text evidence="1">Belongs to the bacterial ribosomal protein bL27 family.</text>
</comment>
<dbReference type="InterPro" id="IPR001684">
    <property type="entry name" value="Ribosomal_bL27"/>
</dbReference>
<evidence type="ECO:0000256" key="5">
    <source>
        <dbReference type="SAM" id="Phobius"/>
    </source>
</evidence>
<dbReference type="GO" id="GO:0005762">
    <property type="term" value="C:mitochondrial large ribosomal subunit"/>
    <property type="evidence" value="ECO:0007669"/>
    <property type="project" value="TreeGrafter"/>
</dbReference>
<dbReference type="PANTHER" id="PTHR15893">
    <property type="entry name" value="RIBOSOMAL PROTEIN L27"/>
    <property type="match status" value="1"/>
</dbReference>
<feature type="compositionally biased region" description="Basic and acidic residues" evidence="4">
    <location>
        <begin position="407"/>
        <end position="421"/>
    </location>
</feature>
<feature type="region of interest" description="Disordered" evidence="4">
    <location>
        <begin position="697"/>
        <end position="722"/>
    </location>
</feature>
<dbReference type="PANTHER" id="PTHR15893:SF0">
    <property type="entry name" value="LARGE RIBOSOMAL SUBUNIT PROTEIN BL27M"/>
    <property type="match status" value="1"/>
</dbReference>
<keyword evidence="5" id="KW-0812">Transmembrane</keyword>
<evidence type="ECO:0000313" key="10">
    <source>
        <dbReference type="Proteomes" id="UP001152797"/>
    </source>
</evidence>
<feature type="transmembrane region" description="Helical" evidence="5">
    <location>
        <begin position="728"/>
        <end position="753"/>
    </location>
</feature>
<reference evidence="7" key="1">
    <citation type="submission" date="2022-10" db="EMBL/GenBank/DDBJ databases">
        <authorList>
            <person name="Chen Y."/>
            <person name="Dougan E. K."/>
            <person name="Chan C."/>
            <person name="Rhodes N."/>
            <person name="Thang M."/>
        </authorList>
    </citation>
    <scope>NUCLEOTIDE SEQUENCE</scope>
</reference>
<dbReference type="EMBL" id="CAMXCT020006806">
    <property type="protein sequence ID" value="CAL1173751.1"/>
    <property type="molecule type" value="Genomic_DNA"/>
</dbReference>
<evidence type="ECO:0000256" key="3">
    <source>
        <dbReference type="ARBA" id="ARBA00023274"/>
    </source>
</evidence>
<evidence type="ECO:0000313" key="7">
    <source>
        <dbReference type="EMBL" id="CAI4020376.1"/>
    </source>
</evidence>
<organism evidence="7">
    <name type="scientific">Cladocopium goreaui</name>
    <dbReference type="NCBI Taxonomy" id="2562237"/>
    <lineage>
        <taxon>Eukaryota</taxon>
        <taxon>Sar</taxon>
        <taxon>Alveolata</taxon>
        <taxon>Dinophyceae</taxon>
        <taxon>Suessiales</taxon>
        <taxon>Symbiodiniaceae</taxon>
        <taxon>Cladocopium</taxon>
    </lineage>
</organism>
<proteinExistence type="inferred from homology"/>
<dbReference type="AlphaFoldDB" id="A0A9P1M432"/>
<dbReference type="Proteomes" id="UP001152797">
    <property type="component" value="Unassembled WGS sequence"/>
</dbReference>
<keyword evidence="5" id="KW-0472">Membrane</keyword>
<evidence type="ECO:0000256" key="4">
    <source>
        <dbReference type="SAM" id="MobiDB-lite"/>
    </source>
</evidence>
<accession>A0A9P1M432</accession>
<keyword evidence="10" id="KW-1185">Reference proteome</keyword>
<evidence type="ECO:0000256" key="2">
    <source>
        <dbReference type="ARBA" id="ARBA00022980"/>
    </source>
</evidence>
<feature type="signal peptide" evidence="6">
    <location>
        <begin position="1"/>
        <end position="16"/>
    </location>
</feature>
<feature type="chain" id="PRO_5043273178" evidence="6">
    <location>
        <begin position="17"/>
        <end position="755"/>
    </location>
</feature>
<keyword evidence="5" id="KW-1133">Transmembrane helix</keyword>
<protein>
    <submittedName>
        <fullName evidence="9">Large ribosomal subunit protein bL27 (50S ribosomal protein L27)</fullName>
    </submittedName>
</protein>
<name>A0A9P1M432_9DINO</name>
<dbReference type="SUPFAM" id="SSF110324">
    <property type="entry name" value="Ribosomal L27 protein-like"/>
    <property type="match status" value="1"/>
</dbReference>
<keyword evidence="3" id="KW-0687">Ribonucleoprotein</keyword>
<feature type="region of interest" description="Disordered" evidence="4">
    <location>
        <begin position="163"/>
        <end position="188"/>
    </location>
</feature>